<dbReference type="Pfam" id="PF00170">
    <property type="entry name" value="bZIP_1"/>
    <property type="match status" value="1"/>
</dbReference>
<keyword evidence="3" id="KW-0804">Transcription</keyword>
<reference evidence="7" key="1">
    <citation type="submission" date="2025-08" db="UniProtKB">
        <authorList>
            <consortium name="RefSeq"/>
        </authorList>
    </citation>
    <scope>IDENTIFICATION</scope>
    <source>
        <tissue evidence="7">Sperm</tissue>
    </source>
</reference>
<feature type="compositionally biased region" description="Pro residues" evidence="4">
    <location>
        <begin position="202"/>
        <end position="214"/>
    </location>
</feature>
<dbReference type="PRINTS" id="PR00042">
    <property type="entry name" value="LEUZIPPRFOS"/>
</dbReference>
<organism evidence="6 7">
    <name type="scientific">Petromyzon marinus</name>
    <name type="common">Sea lamprey</name>
    <dbReference type="NCBI Taxonomy" id="7757"/>
    <lineage>
        <taxon>Eukaryota</taxon>
        <taxon>Metazoa</taxon>
        <taxon>Chordata</taxon>
        <taxon>Craniata</taxon>
        <taxon>Vertebrata</taxon>
        <taxon>Cyclostomata</taxon>
        <taxon>Hyperoartia</taxon>
        <taxon>Petromyzontiformes</taxon>
        <taxon>Petromyzontidae</taxon>
        <taxon>Petromyzon</taxon>
    </lineage>
</organism>
<evidence type="ECO:0000259" key="5">
    <source>
        <dbReference type="PROSITE" id="PS50217"/>
    </source>
</evidence>
<name>A0AAJ7SQW6_PETMA</name>
<evidence type="ECO:0000313" key="6">
    <source>
        <dbReference type="Proteomes" id="UP001318040"/>
    </source>
</evidence>
<sequence>MMTEMYAELRSAEYDALSRSSTSPAESMYMSSLDSYSHVDSPAAPNASQDYSMLATIGGDSQWLLQTAVAGRVHGGPARRGGPSRTHPYGQGSRGPGSGSCRGDKEPANAEEEERRRIRRERNKQAAAKCRNRRRELTETLEAETAKLAAEQSAIRADLERLQKERDELELVLAAHEPTCRLQHEPDQNVPSANSPRLSPGLPAPRPASLPLPPLQLKQEPPSPPSEHRHQRPAPREHEQAGGRPPRAAVEPQQHVAPPGQCPLEAVEPLHTPVVSFTPGITPCSGSGAFVFTYPSLAGLQDFLHSEPRSCASALRRRSSSGSGDLGGEALLSPTILSL</sequence>
<dbReference type="Proteomes" id="UP001318040">
    <property type="component" value="Chromosome 6"/>
</dbReference>
<dbReference type="SMART" id="SM00338">
    <property type="entry name" value="BRLZ"/>
    <property type="match status" value="1"/>
</dbReference>
<evidence type="ECO:0000256" key="2">
    <source>
        <dbReference type="ARBA" id="ARBA00023125"/>
    </source>
</evidence>
<dbReference type="PANTHER" id="PTHR23351:SF24">
    <property type="entry name" value="ACTIVATING TRANSCRIPTION FACTOR 3-RELATED"/>
    <property type="match status" value="1"/>
</dbReference>
<dbReference type="PROSITE" id="PS00036">
    <property type="entry name" value="BZIP_BASIC"/>
    <property type="match status" value="1"/>
</dbReference>
<evidence type="ECO:0000256" key="4">
    <source>
        <dbReference type="SAM" id="MobiDB-lite"/>
    </source>
</evidence>
<dbReference type="Gene3D" id="1.20.5.170">
    <property type="match status" value="1"/>
</dbReference>
<feature type="region of interest" description="Disordered" evidence="4">
    <location>
        <begin position="68"/>
        <end position="134"/>
    </location>
</feature>
<feature type="region of interest" description="Disordered" evidence="4">
    <location>
        <begin position="179"/>
        <end position="256"/>
    </location>
</feature>
<accession>A0AAJ7SQW6</accession>
<dbReference type="InterPro" id="IPR046347">
    <property type="entry name" value="bZIP_sf"/>
</dbReference>
<gene>
    <name evidence="7" type="primary">LOC116939549</name>
</gene>
<keyword evidence="6" id="KW-1185">Reference proteome</keyword>
<feature type="compositionally biased region" description="Basic and acidic residues" evidence="4">
    <location>
        <begin position="102"/>
        <end position="116"/>
    </location>
</feature>
<feature type="domain" description="BZIP" evidence="5">
    <location>
        <begin position="113"/>
        <end position="176"/>
    </location>
</feature>
<dbReference type="InterPro" id="IPR004827">
    <property type="entry name" value="bZIP"/>
</dbReference>
<dbReference type="GO" id="GO:0000978">
    <property type="term" value="F:RNA polymerase II cis-regulatory region sequence-specific DNA binding"/>
    <property type="evidence" value="ECO:0007669"/>
    <property type="project" value="TreeGrafter"/>
</dbReference>
<dbReference type="AlphaFoldDB" id="A0AAJ7SQW6"/>
<keyword evidence="2" id="KW-0238">DNA-binding</keyword>
<keyword evidence="1" id="KW-0805">Transcription regulation</keyword>
<evidence type="ECO:0000313" key="7">
    <source>
        <dbReference type="RefSeq" id="XP_032803968.1"/>
    </source>
</evidence>
<dbReference type="KEGG" id="pmrn:116939549"/>
<proteinExistence type="predicted"/>
<dbReference type="SUPFAM" id="SSF57959">
    <property type="entry name" value="Leucine zipper domain"/>
    <property type="match status" value="1"/>
</dbReference>
<dbReference type="GO" id="GO:0000981">
    <property type="term" value="F:DNA-binding transcription factor activity, RNA polymerase II-specific"/>
    <property type="evidence" value="ECO:0007669"/>
    <property type="project" value="TreeGrafter"/>
</dbReference>
<evidence type="ECO:0000256" key="1">
    <source>
        <dbReference type="ARBA" id="ARBA00023015"/>
    </source>
</evidence>
<evidence type="ECO:0000256" key="3">
    <source>
        <dbReference type="ARBA" id="ARBA00023163"/>
    </source>
</evidence>
<dbReference type="PANTHER" id="PTHR23351">
    <property type="entry name" value="FOS TRANSCRIPTION FACTOR-RELATED"/>
    <property type="match status" value="1"/>
</dbReference>
<dbReference type="RefSeq" id="XP_032803968.1">
    <property type="nucleotide sequence ID" value="XM_032948077.1"/>
</dbReference>
<dbReference type="InterPro" id="IPR000837">
    <property type="entry name" value="AP-1"/>
</dbReference>
<dbReference type="PROSITE" id="PS50217">
    <property type="entry name" value="BZIP"/>
    <property type="match status" value="1"/>
</dbReference>
<dbReference type="GO" id="GO:0005634">
    <property type="term" value="C:nucleus"/>
    <property type="evidence" value="ECO:0007669"/>
    <property type="project" value="TreeGrafter"/>
</dbReference>
<protein>
    <submittedName>
        <fullName evidence="7">Fos-related antigen 1-like</fullName>
    </submittedName>
</protein>
<dbReference type="CDD" id="cd14721">
    <property type="entry name" value="bZIP_Fos"/>
    <property type="match status" value="1"/>
</dbReference>